<dbReference type="PROSITE" id="PS50049">
    <property type="entry name" value="THD_2"/>
    <property type="match status" value="1"/>
</dbReference>
<dbReference type="PANTHER" id="PTHR11471:SF13">
    <property type="entry name" value="TNF FAMILY PROFILE DOMAIN-CONTAINING PROTEIN"/>
    <property type="match status" value="1"/>
</dbReference>
<dbReference type="InterPro" id="IPR006052">
    <property type="entry name" value="TNF_dom"/>
</dbReference>
<dbReference type="SUPFAM" id="SSF49842">
    <property type="entry name" value="TNF-like"/>
    <property type="match status" value="1"/>
</dbReference>
<organism evidence="7 8">
    <name type="scientific">Batillaria attramentaria</name>
    <dbReference type="NCBI Taxonomy" id="370345"/>
    <lineage>
        <taxon>Eukaryota</taxon>
        <taxon>Metazoa</taxon>
        <taxon>Spiralia</taxon>
        <taxon>Lophotrochozoa</taxon>
        <taxon>Mollusca</taxon>
        <taxon>Gastropoda</taxon>
        <taxon>Caenogastropoda</taxon>
        <taxon>Sorbeoconcha</taxon>
        <taxon>Cerithioidea</taxon>
        <taxon>Batillariidae</taxon>
        <taxon>Batillaria</taxon>
    </lineage>
</organism>
<sequence length="345" mass="37977">MDQLSQTSSDSSLGSAMSGSNTYADIESYPSSAGLLQQYKHTKHKGRKHRSTFAYAAAVTSLVISVVCILAVAGFCGWFFFVAGGDFGPLAAKMLQPNEEVCLPCIQVVPNPFDDSPSADVERLDIRYDSENDTEICCALTAAQYAALFKLILRRQQEVKKLADILGSSDHKQSHDDAGNKKGGVISSSVSAHLLFKPRPLTGTVKGSPDNLMQHWKSPLESPGSHVREGLKLHDNRIYVQTPGLYFIYCQFLYNRPIAGTSDSKEPQVASNYVQRYSVVYPATSDILLKSRHTRYDQEKDRHSSYVGGLFFLHEGDQLFVSVSIPGLVSNDDKASFFGLFRVGD</sequence>
<feature type="transmembrane region" description="Helical" evidence="5">
    <location>
        <begin position="53"/>
        <end position="81"/>
    </location>
</feature>
<reference evidence="7 8" key="1">
    <citation type="journal article" date="2023" name="Sci. Data">
        <title>Genome assembly of the Korean intertidal mud-creeper Batillaria attramentaria.</title>
        <authorList>
            <person name="Patra A.K."/>
            <person name="Ho P.T."/>
            <person name="Jun S."/>
            <person name="Lee S.J."/>
            <person name="Kim Y."/>
            <person name="Won Y.J."/>
        </authorList>
    </citation>
    <scope>NUCLEOTIDE SEQUENCE [LARGE SCALE GENOMIC DNA]</scope>
    <source>
        <strain evidence="7">Wonlab-2016</strain>
    </source>
</reference>
<keyword evidence="3" id="KW-0202">Cytokine</keyword>
<dbReference type="AlphaFoldDB" id="A0ABD0J2L7"/>
<dbReference type="GO" id="GO:0005615">
    <property type="term" value="C:extracellular space"/>
    <property type="evidence" value="ECO:0007669"/>
    <property type="project" value="UniProtKB-KW"/>
</dbReference>
<evidence type="ECO:0000256" key="5">
    <source>
        <dbReference type="SAM" id="Phobius"/>
    </source>
</evidence>
<accession>A0ABD0J2L7</accession>
<keyword evidence="5" id="KW-1133">Transmembrane helix</keyword>
<dbReference type="PANTHER" id="PTHR11471">
    <property type="entry name" value="TUMOR NECROSIS FACTOR FAMILY MEMBER"/>
    <property type="match status" value="1"/>
</dbReference>
<name>A0ABD0J2L7_9CAEN</name>
<evidence type="ECO:0000256" key="1">
    <source>
        <dbReference type="ARBA" id="ARBA00004370"/>
    </source>
</evidence>
<feature type="domain" description="THD" evidence="6">
    <location>
        <begin position="190"/>
        <end position="343"/>
    </location>
</feature>
<evidence type="ECO:0000313" key="7">
    <source>
        <dbReference type="EMBL" id="KAK7451345.1"/>
    </source>
</evidence>
<proteinExistence type="inferred from homology"/>
<protein>
    <recommendedName>
        <fullName evidence="6">THD domain-containing protein</fullName>
    </recommendedName>
</protein>
<dbReference type="Pfam" id="PF00229">
    <property type="entry name" value="TNF"/>
    <property type="match status" value="1"/>
</dbReference>
<comment type="subcellular location">
    <subcellularLocation>
        <location evidence="1">Membrane</location>
    </subcellularLocation>
</comment>
<evidence type="ECO:0000256" key="3">
    <source>
        <dbReference type="ARBA" id="ARBA00022514"/>
    </source>
</evidence>
<dbReference type="SMART" id="SM00207">
    <property type="entry name" value="TNF"/>
    <property type="match status" value="1"/>
</dbReference>
<dbReference type="InterPro" id="IPR008983">
    <property type="entry name" value="Tumour_necrosis_fac-like_dom"/>
</dbReference>
<keyword evidence="5" id="KW-0812">Transmembrane</keyword>
<evidence type="ECO:0000313" key="8">
    <source>
        <dbReference type="Proteomes" id="UP001519460"/>
    </source>
</evidence>
<evidence type="ECO:0000259" key="6">
    <source>
        <dbReference type="PROSITE" id="PS50049"/>
    </source>
</evidence>
<comment type="similarity">
    <text evidence="2">Belongs to the tumor necrosis factor family.</text>
</comment>
<evidence type="ECO:0000256" key="2">
    <source>
        <dbReference type="ARBA" id="ARBA00008670"/>
    </source>
</evidence>
<keyword evidence="8" id="KW-1185">Reference proteome</keyword>
<dbReference type="CDD" id="cd00184">
    <property type="entry name" value="TNF"/>
    <property type="match status" value="1"/>
</dbReference>
<evidence type="ECO:0000256" key="4">
    <source>
        <dbReference type="ARBA" id="ARBA00023136"/>
    </source>
</evidence>
<keyword evidence="4 5" id="KW-0472">Membrane</keyword>
<gene>
    <name evidence="7" type="ORF">BaRGS_00039842</name>
</gene>
<dbReference type="GO" id="GO:0005125">
    <property type="term" value="F:cytokine activity"/>
    <property type="evidence" value="ECO:0007669"/>
    <property type="project" value="UniProtKB-KW"/>
</dbReference>
<dbReference type="GO" id="GO:0016020">
    <property type="term" value="C:membrane"/>
    <property type="evidence" value="ECO:0007669"/>
    <property type="project" value="UniProtKB-SubCell"/>
</dbReference>
<dbReference type="Gene3D" id="2.60.120.40">
    <property type="match status" value="1"/>
</dbReference>
<dbReference type="Proteomes" id="UP001519460">
    <property type="component" value="Unassembled WGS sequence"/>
</dbReference>
<dbReference type="EMBL" id="JACVVK020000729">
    <property type="protein sequence ID" value="KAK7451345.1"/>
    <property type="molecule type" value="Genomic_DNA"/>
</dbReference>
<comment type="caution">
    <text evidence="7">The sequence shown here is derived from an EMBL/GenBank/DDBJ whole genome shotgun (WGS) entry which is preliminary data.</text>
</comment>